<proteinExistence type="inferred from homology"/>
<dbReference type="OrthoDB" id="9803814at2"/>
<sequence>MFTSTMRHLTAVVLRRDSEAVSRELLKVGLLDFVRIEEFLPEGASSFERGSEAEKGGEKSASRLRDDRLRIENLTSSMPGFSLKTAPLSLETVPDLDIDEIENGLNHLAAGLQEIRNRQRELNQELMKLDDLWHHFELPGEGPDPGGIEKLARREDSFISVRTGSIVPGFRVQARERIHRFPSVLMDLPEREGRLPLMVISLRRDSREILSILEEYGWREEKLPEAGGQKHHVEALKELESRKEALRKQQQAAAEEYKGMLEDKRSRLQEQWVSLAVHEKLIQIRSNFSHTERTVLFTGWVPADKTSSLEAVIRKASNSRCWIEWHEAGEVRTSTGGKVPAPVELHNPGFLKPFEMLVENYAIPEYGSVDPTPFVAVAFLSMFGLMFADAGQGLVLILIGLLGPRLIPGIAGKMRRLFTLIAYCGAAAVVSGTLFGSWFGRPWLPPLWFNYHALVSGHSSGNPAVRSVYDILFITIVFGIAVLATGLLLNWINLFKKRDWFSLTFEKGGILGAWIYAWGIYAAFFFAGSGYRELPSDAVLLAGFGIPALLLFFKHPIHRLRHRTKGAGLGFTAIMTFLMEWIVELLEIFSGYLANTLSFMRVAGLGIAHVSLMTAFDQIASMASPSGSFSFWSLLILLTGNILVITLEGLSAGIQSLRLNYYEFFSKYFTGSGRAYAPISLRSSM</sequence>
<evidence type="ECO:0000256" key="10">
    <source>
        <dbReference type="SAM" id="Phobius"/>
    </source>
</evidence>
<dbReference type="GO" id="GO:0007035">
    <property type="term" value="P:vacuolar acidification"/>
    <property type="evidence" value="ECO:0007669"/>
    <property type="project" value="TreeGrafter"/>
</dbReference>
<dbReference type="InterPro" id="IPR002490">
    <property type="entry name" value="V-ATPase_116kDa_su"/>
</dbReference>
<keyword evidence="3" id="KW-0813">Transport</keyword>
<evidence type="ECO:0000256" key="9">
    <source>
        <dbReference type="SAM" id="MobiDB-lite"/>
    </source>
</evidence>
<feature type="transmembrane region" description="Helical" evidence="10">
    <location>
        <begin position="471"/>
        <end position="492"/>
    </location>
</feature>
<evidence type="ECO:0000256" key="3">
    <source>
        <dbReference type="ARBA" id="ARBA00022448"/>
    </source>
</evidence>
<keyword evidence="5 10" id="KW-1133">Transmembrane helix</keyword>
<keyword evidence="12" id="KW-1185">Reference proteome</keyword>
<keyword evidence="6" id="KW-0406">Ion transport</keyword>
<organism evidence="11 12">
    <name type="scientific">Marispirochaeta aestuarii</name>
    <dbReference type="NCBI Taxonomy" id="1963862"/>
    <lineage>
        <taxon>Bacteria</taxon>
        <taxon>Pseudomonadati</taxon>
        <taxon>Spirochaetota</taxon>
        <taxon>Spirochaetia</taxon>
        <taxon>Spirochaetales</taxon>
        <taxon>Spirochaetaceae</taxon>
        <taxon>Marispirochaeta</taxon>
    </lineage>
</organism>
<comment type="caution">
    <text evidence="11">The sequence shown here is derived from an EMBL/GenBank/DDBJ whole genome shotgun (WGS) entry which is preliminary data.</text>
</comment>
<dbReference type="Pfam" id="PF01496">
    <property type="entry name" value="V_ATPase_I"/>
    <property type="match status" value="2"/>
</dbReference>
<evidence type="ECO:0000313" key="12">
    <source>
        <dbReference type="Proteomes" id="UP000192343"/>
    </source>
</evidence>
<feature type="compositionally biased region" description="Basic and acidic residues" evidence="9">
    <location>
        <begin position="49"/>
        <end position="66"/>
    </location>
</feature>
<feature type="region of interest" description="Disordered" evidence="9">
    <location>
        <begin position="46"/>
        <end position="66"/>
    </location>
</feature>
<feature type="transmembrane region" description="Helical" evidence="10">
    <location>
        <begin position="569"/>
        <end position="593"/>
    </location>
</feature>
<comment type="subcellular location">
    <subcellularLocation>
        <location evidence="1">Membrane</location>
        <topology evidence="1">Multi-pass membrane protein</topology>
    </subcellularLocation>
</comment>
<feature type="transmembrane region" description="Helical" evidence="10">
    <location>
        <begin position="374"/>
        <end position="399"/>
    </location>
</feature>
<dbReference type="EMBL" id="MWQY01000016">
    <property type="protein sequence ID" value="ORC34040.1"/>
    <property type="molecule type" value="Genomic_DNA"/>
</dbReference>
<dbReference type="Proteomes" id="UP000192343">
    <property type="component" value="Unassembled WGS sequence"/>
</dbReference>
<dbReference type="AlphaFoldDB" id="A0A1Y1RVI4"/>
<dbReference type="PANTHER" id="PTHR11629">
    <property type="entry name" value="VACUOLAR PROTON ATPASES"/>
    <property type="match status" value="1"/>
</dbReference>
<dbReference type="RefSeq" id="WP_083051804.1">
    <property type="nucleotide sequence ID" value="NZ_MWQY01000016.1"/>
</dbReference>
<reference evidence="11 12" key="1">
    <citation type="submission" date="2017-03" db="EMBL/GenBank/DDBJ databases">
        <title>Draft Genome sequence of Marispirochaeta sp. strain JC444.</title>
        <authorList>
            <person name="Shivani Y."/>
            <person name="Subhash Y."/>
            <person name="Sasikala C."/>
            <person name="Ramana C."/>
        </authorList>
    </citation>
    <scope>NUCLEOTIDE SEQUENCE [LARGE SCALE GENOMIC DNA]</scope>
    <source>
        <strain evidence="11 12">JC444</strain>
    </source>
</reference>
<evidence type="ECO:0000256" key="1">
    <source>
        <dbReference type="ARBA" id="ARBA00004141"/>
    </source>
</evidence>
<evidence type="ECO:0000256" key="4">
    <source>
        <dbReference type="ARBA" id="ARBA00022692"/>
    </source>
</evidence>
<feature type="transmembrane region" description="Helical" evidence="10">
    <location>
        <begin position="513"/>
        <end position="532"/>
    </location>
</feature>
<evidence type="ECO:0000256" key="7">
    <source>
        <dbReference type="ARBA" id="ARBA00023136"/>
    </source>
</evidence>
<keyword evidence="8" id="KW-0175">Coiled coil</keyword>
<feature type="transmembrane region" description="Helical" evidence="10">
    <location>
        <begin position="420"/>
        <end position="439"/>
    </location>
</feature>
<evidence type="ECO:0000256" key="2">
    <source>
        <dbReference type="ARBA" id="ARBA00009904"/>
    </source>
</evidence>
<dbReference type="GO" id="GO:0051117">
    <property type="term" value="F:ATPase binding"/>
    <property type="evidence" value="ECO:0007669"/>
    <property type="project" value="TreeGrafter"/>
</dbReference>
<comment type="similarity">
    <text evidence="2">Belongs to the V-ATPase 116 kDa subunit family.</text>
</comment>
<keyword evidence="4 10" id="KW-0812">Transmembrane</keyword>
<dbReference type="PANTHER" id="PTHR11629:SF63">
    <property type="entry name" value="V-TYPE PROTON ATPASE SUBUNIT A"/>
    <property type="match status" value="1"/>
</dbReference>
<protein>
    <submittedName>
        <fullName evidence="11">Uncharacterized protein</fullName>
    </submittedName>
</protein>
<dbReference type="GO" id="GO:0033179">
    <property type="term" value="C:proton-transporting V-type ATPase, V0 domain"/>
    <property type="evidence" value="ECO:0007669"/>
    <property type="project" value="InterPro"/>
</dbReference>
<dbReference type="GO" id="GO:0046961">
    <property type="term" value="F:proton-transporting ATPase activity, rotational mechanism"/>
    <property type="evidence" value="ECO:0007669"/>
    <property type="project" value="InterPro"/>
</dbReference>
<accession>A0A1Y1RVI4</accession>
<evidence type="ECO:0000256" key="8">
    <source>
        <dbReference type="SAM" id="Coils"/>
    </source>
</evidence>
<dbReference type="GO" id="GO:0016471">
    <property type="term" value="C:vacuolar proton-transporting V-type ATPase complex"/>
    <property type="evidence" value="ECO:0007669"/>
    <property type="project" value="TreeGrafter"/>
</dbReference>
<dbReference type="STRING" id="1963862.B4O97_14235"/>
<feature type="transmembrane region" description="Helical" evidence="10">
    <location>
        <begin position="538"/>
        <end position="557"/>
    </location>
</feature>
<name>A0A1Y1RVI4_9SPIO</name>
<evidence type="ECO:0000313" key="11">
    <source>
        <dbReference type="EMBL" id="ORC34040.1"/>
    </source>
</evidence>
<feature type="transmembrane region" description="Helical" evidence="10">
    <location>
        <begin position="631"/>
        <end position="654"/>
    </location>
</feature>
<gene>
    <name evidence="11" type="ORF">B4O97_14235</name>
</gene>
<feature type="coiled-coil region" evidence="8">
    <location>
        <begin position="105"/>
        <end position="132"/>
    </location>
</feature>
<evidence type="ECO:0000256" key="5">
    <source>
        <dbReference type="ARBA" id="ARBA00022989"/>
    </source>
</evidence>
<evidence type="ECO:0000256" key="6">
    <source>
        <dbReference type="ARBA" id="ARBA00023065"/>
    </source>
</evidence>
<feature type="coiled-coil region" evidence="8">
    <location>
        <begin position="229"/>
        <end position="263"/>
    </location>
</feature>
<keyword evidence="7 10" id="KW-0472">Membrane</keyword>